<sequence length="52" mass="5895">MPRADAQGVSLPHLSWLPPLIQSTWMRRILEKVLPLCLLVEGLPVPLPIRRS</sequence>
<protein>
    <submittedName>
        <fullName evidence="1">Uncharacterized protein</fullName>
    </submittedName>
</protein>
<dbReference type="EMBL" id="CP110426">
    <property type="protein sequence ID" value="WAQ85823.1"/>
    <property type="molecule type" value="Genomic_DNA"/>
</dbReference>
<organism evidence="1 2">
    <name type="scientific">Puccinia triticina</name>
    <dbReference type="NCBI Taxonomy" id="208348"/>
    <lineage>
        <taxon>Eukaryota</taxon>
        <taxon>Fungi</taxon>
        <taxon>Dikarya</taxon>
        <taxon>Basidiomycota</taxon>
        <taxon>Pucciniomycotina</taxon>
        <taxon>Pucciniomycetes</taxon>
        <taxon>Pucciniales</taxon>
        <taxon>Pucciniaceae</taxon>
        <taxon>Puccinia</taxon>
    </lineage>
</organism>
<dbReference type="Proteomes" id="UP001164743">
    <property type="component" value="Chromosome 6A"/>
</dbReference>
<accession>A0ABY7CKS2</accession>
<gene>
    <name evidence="1" type="ORF">PtA15_6A452</name>
</gene>
<evidence type="ECO:0000313" key="2">
    <source>
        <dbReference type="Proteomes" id="UP001164743"/>
    </source>
</evidence>
<keyword evidence="2" id="KW-1185">Reference proteome</keyword>
<name>A0ABY7CKS2_9BASI</name>
<evidence type="ECO:0000313" key="1">
    <source>
        <dbReference type="EMBL" id="WAQ85823.1"/>
    </source>
</evidence>
<dbReference type="RefSeq" id="XP_053021378.1">
    <property type="nucleotide sequence ID" value="XM_053170159.1"/>
</dbReference>
<dbReference type="GeneID" id="77811054"/>
<reference evidence="1" key="1">
    <citation type="submission" date="2022-10" db="EMBL/GenBank/DDBJ databases">
        <title>Puccinia triticina Genome sequencing and assembly.</title>
        <authorList>
            <person name="Li C."/>
        </authorList>
    </citation>
    <scope>NUCLEOTIDE SEQUENCE</scope>
    <source>
        <strain evidence="1">Pt15</strain>
    </source>
</reference>
<proteinExistence type="predicted"/>